<gene>
    <name evidence="3" type="ORF">C7I55_02080</name>
</gene>
<evidence type="ECO:0000313" key="4">
    <source>
        <dbReference type="Proteomes" id="UP000241167"/>
    </source>
</evidence>
<dbReference type="PANTHER" id="PTHR43265:SF1">
    <property type="entry name" value="ESTERASE ESTD"/>
    <property type="match status" value="1"/>
</dbReference>
<keyword evidence="4" id="KW-1185">Reference proteome</keyword>
<dbReference type="SMART" id="SM00228">
    <property type="entry name" value="PDZ"/>
    <property type="match status" value="1"/>
</dbReference>
<evidence type="ECO:0000259" key="2">
    <source>
        <dbReference type="SMART" id="SM00228"/>
    </source>
</evidence>
<dbReference type="InterPro" id="IPR036034">
    <property type="entry name" value="PDZ_sf"/>
</dbReference>
<evidence type="ECO:0000256" key="1">
    <source>
        <dbReference type="SAM" id="MobiDB-lite"/>
    </source>
</evidence>
<dbReference type="PANTHER" id="PTHR43265">
    <property type="entry name" value="ESTERASE ESTD"/>
    <property type="match status" value="1"/>
</dbReference>
<evidence type="ECO:0000313" key="3">
    <source>
        <dbReference type="EMBL" id="PSJ43195.1"/>
    </source>
</evidence>
<dbReference type="AlphaFoldDB" id="A0A2P7QZ04"/>
<dbReference type="InterPro" id="IPR041489">
    <property type="entry name" value="PDZ_6"/>
</dbReference>
<name>A0A2P7QZ04_9SPHN</name>
<dbReference type="SUPFAM" id="SSF50156">
    <property type="entry name" value="PDZ domain-like"/>
    <property type="match status" value="1"/>
</dbReference>
<feature type="domain" description="PDZ" evidence="2">
    <location>
        <begin position="80"/>
        <end position="154"/>
    </location>
</feature>
<proteinExistence type="predicted"/>
<feature type="compositionally biased region" description="Basic and acidic residues" evidence="1">
    <location>
        <begin position="1"/>
        <end position="11"/>
    </location>
</feature>
<dbReference type="InterPro" id="IPR053145">
    <property type="entry name" value="AB_hydrolase_Est10"/>
</dbReference>
<feature type="region of interest" description="Disordered" evidence="1">
    <location>
        <begin position="1"/>
        <end position="26"/>
    </location>
</feature>
<sequence length="520" mass="56072">MWSRRASRDGPRTSPSGRAEAASFPADVHVRRHEQDVASTFGGGGVSLGIMLRSSPWLFAASALTALAGPLSAQNLPRRASLGVAMATPPSALQGPPIVDRVLPGQTAERLGVRQGDRIIAAGGRPVATGEDVVAYAATLLTGDPAELQVQRAGKVLRLRGKALSRPYERFDGAEVTYGAVSFRGGLLRDVLVTLAGATRPPVVYLIQGFTCSTVESPPQGAYHRLGEALIRRGIAFYRVEKPGVGDSRGGPRCVDTGYDVELDAFRTAYRHLTGTLGFDADRVFMLGHSLGGLEAPMLAAETPPRGVAVYGTVLRNWADYHHDVDVYQNYLTAGTDPAAEAERAERNRDTIRAFYFDRLSPAEITARDPAAAQGLRDLFGWDGGENMFGRHFSFLQDLSRQKLVDAWRKTRSNVLALYGETDVVALFDSDHKMIADIADFHRPGSGRYVEIAGTDHGMSIVGNRRELREKTIAAGSPPAGEFNPKVAEALAAWVEESMKTPPVRTLPERTMPAATIAAQ</sequence>
<reference evidence="3 4" key="1">
    <citation type="submission" date="2018-03" db="EMBL/GenBank/DDBJ databases">
        <title>The draft genome of Sphingosinicella sp. GL-C-18.</title>
        <authorList>
            <person name="Liu L."/>
            <person name="Li L."/>
            <person name="Liang L."/>
            <person name="Zhang X."/>
            <person name="Wang T."/>
        </authorList>
    </citation>
    <scope>NUCLEOTIDE SEQUENCE [LARGE SCALE GENOMIC DNA]</scope>
    <source>
        <strain evidence="3 4">GL-C-18</strain>
    </source>
</reference>
<dbReference type="SUPFAM" id="SSF53474">
    <property type="entry name" value="alpha/beta-Hydrolases"/>
    <property type="match status" value="1"/>
</dbReference>
<dbReference type="GO" id="GO:0052689">
    <property type="term" value="F:carboxylic ester hydrolase activity"/>
    <property type="evidence" value="ECO:0007669"/>
    <property type="project" value="TreeGrafter"/>
</dbReference>
<dbReference type="InterPro" id="IPR001478">
    <property type="entry name" value="PDZ"/>
</dbReference>
<dbReference type="EMBL" id="PXYI01000001">
    <property type="protein sequence ID" value="PSJ43195.1"/>
    <property type="molecule type" value="Genomic_DNA"/>
</dbReference>
<dbReference type="InterPro" id="IPR022742">
    <property type="entry name" value="Hydrolase_4"/>
</dbReference>
<dbReference type="InterPro" id="IPR029058">
    <property type="entry name" value="AB_hydrolase_fold"/>
</dbReference>
<dbReference type="Pfam" id="PF12146">
    <property type="entry name" value="Hydrolase_4"/>
    <property type="match status" value="1"/>
</dbReference>
<dbReference type="Proteomes" id="UP000241167">
    <property type="component" value="Unassembled WGS sequence"/>
</dbReference>
<accession>A0A2P7QZ04</accession>
<protein>
    <recommendedName>
        <fullName evidence="2">PDZ domain-containing protein</fullName>
    </recommendedName>
</protein>
<dbReference type="Gene3D" id="3.40.50.1820">
    <property type="entry name" value="alpha/beta hydrolase"/>
    <property type="match status" value="1"/>
</dbReference>
<comment type="caution">
    <text evidence="3">The sequence shown here is derived from an EMBL/GenBank/DDBJ whole genome shotgun (WGS) entry which is preliminary data.</text>
</comment>
<dbReference type="Pfam" id="PF17820">
    <property type="entry name" value="PDZ_6"/>
    <property type="match status" value="1"/>
</dbReference>
<dbReference type="Gene3D" id="2.30.42.10">
    <property type="match status" value="1"/>
</dbReference>
<organism evidence="3 4">
    <name type="scientific">Allosphingosinicella deserti</name>
    <dbReference type="NCBI Taxonomy" id="2116704"/>
    <lineage>
        <taxon>Bacteria</taxon>
        <taxon>Pseudomonadati</taxon>
        <taxon>Pseudomonadota</taxon>
        <taxon>Alphaproteobacteria</taxon>
        <taxon>Sphingomonadales</taxon>
        <taxon>Sphingomonadaceae</taxon>
        <taxon>Allosphingosinicella</taxon>
    </lineage>
</organism>